<name>A0ABS5ICJ5_9PROT</name>
<dbReference type="RefSeq" id="WP_211548431.1">
    <property type="nucleotide sequence ID" value="NZ_JAGTUF010000008.1"/>
</dbReference>
<evidence type="ECO:0000313" key="2">
    <source>
        <dbReference type="Proteomes" id="UP000680714"/>
    </source>
</evidence>
<reference evidence="1 2" key="1">
    <citation type="submission" date="2021-04" db="EMBL/GenBank/DDBJ databases">
        <title>Magnetospirillum sulfuroxidans sp. nov., a facultative chemolithoautotrophic sulfur-oxidizing alphaproteobacterium isolated from freshwater sediment and proposals for Paramagetospirillum gen. nov., and Magnetospirillaceae fam. nov.</title>
        <authorList>
            <person name="Koziaeva V."/>
            <person name="Geelhoed J.S."/>
            <person name="Sorokin D.Y."/>
            <person name="Grouzdev D.S."/>
        </authorList>
    </citation>
    <scope>NUCLEOTIDE SEQUENCE [LARGE SCALE GENOMIC DNA]</scope>
    <source>
        <strain evidence="1 2">J10</strain>
    </source>
</reference>
<organism evidence="1 2">
    <name type="scientific">Magnetospirillum sulfuroxidans</name>
    <dbReference type="NCBI Taxonomy" id="611300"/>
    <lineage>
        <taxon>Bacteria</taxon>
        <taxon>Pseudomonadati</taxon>
        <taxon>Pseudomonadota</taxon>
        <taxon>Alphaproteobacteria</taxon>
        <taxon>Rhodospirillales</taxon>
        <taxon>Rhodospirillaceae</taxon>
        <taxon>Magnetospirillum</taxon>
    </lineage>
</organism>
<proteinExistence type="predicted"/>
<dbReference type="Proteomes" id="UP000680714">
    <property type="component" value="Unassembled WGS sequence"/>
</dbReference>
<evidence type="ECO:0000313" key="1">
    <source>
        <dbReference type="EMBL" id="MBR9972049.1"/>
    </source>
</evidence>
<dbReference type="EMBL" id="JAGTUF010000008">
    <property type="protein sequence ID" value="MBR9972049.1"/>
    <property type="molecule type" value="Genomic_DNA"/>
</dbReference>
<keyword evidence="2" id="KW-1185">Reference proteome</keyword>
<protein>
    <recommendedName>
        <fullName evidence="3">Primase C-terminal 1 domain-containing protein</fullName>
    </recommendedName>
</protein>
<sequence length="278" mass="30179">MSKNECKDKASGLTACTFANDGRRLKANATAADFFWLDCEDGSPNELAKAVEGLMALGLDALAYTSAGHVPPADRFRIIVPVSTPITNHDDYRQICLHLQKTLGVAVDRGKLTMYALLYQPARYSSAAENLFIHVPGTILAAEDWLSLCPPVPPPAPAQPTIPLTAVKVSNGYVDAAVKGEIARIERAVPSQRHNAILSAAIRLAEIAKAGVLDWNATSRLVFDHGVAKVGHERRGEVVEILRYAWTHANPRQVKEQTGNLVALRAKAKAKRKELAYV</sequence>
<comment type="caution">
    <text evidence="1">The sequence shown here is derived from an EMBL/GenBank/DDBJ whole genome shotgun (WGS) entry which is preliminary data.</text>
</comment>
<gene>
    <name evidence="1" type="ORF">KEC16_10005</name>
</gene>
<evidence type="ECO:0008006" key="3">
    <source>
        <dbReference type="Google" id="ProtNLM"/>
    </source>
</evidence>
<accession>A0ABS5ICJ5</accession>